<sequence length="101" mass="11066">MNRSLLMLSVLVLSAFSASAFAQDAAKGKVLYATCIQCHGEKGEGNPAQKAPKLSGQHDWYVIKQVTEIKSGVRKNPEMLPFITKLTEQDIKDLAAYIVTL</sequence>
<dbReference type="PANTHER" id="PTHR33751:SF9">
    <property type="entry name" value="CYTOCHROME C4"/>
    <property type="match status" value="1"/>
</dbReference>
<dbReference type="PANTHER" id="PTHR33751">
    <property type="entry name" value="CBB3-TYPE CYTOCHROME C OXIDASE SUBUNIT FIXP"/>
    <property type="match status" value="1"/>
</dbReference>
<dbReference type="InterPro" id="IPR050597">
    <property type="entry name" value="Cytochrome_c_Oxidase_Subunit"/>
</dbReference>
<dbReference type="InterPro" id="IPR009056">
    <property type="entry name" value="Cyt_c-like_dom"/>
</dbReference>
<evidence type="ECO:0000313" key="10">
    <source>
        <dbReference type="Proteomes" id="UP001302274"/>
    </source>
</evidence>
<dbReference type="InterPro" id="IPR036909">
    <property type="entry name" value="Cyt_c-like_dom_sf"/>
</dbReference>
<organism evidence="9 10">
    <name type="scientific">Bacteriovorax antarcticus</name>
    <dbReference type="NCBI Taxonomy" id="3088717"/>
    <lineage>
        <taxon>Bacteria</taxon>
        <taxon>Pseudomonadati</taxon>
        <taxon>Bdellovibrionota</taxon>
        <taxon>Bacteriovoracia</taxon>
        <taxon>Bacteriovoracales</taxon>
        <taxon>Bacteriovoracaceae</taxon>
        <taxon>Bacteriovorax</taxon>
    </lineage>
</organism>
<comment type="caution">
    <text evidence="9">The sequence shown here is derived from an EMBL/GenBank/DDBJ whole genome shotgun (WGS) entry which is preliminary data.</text>
</comment>
<evidence type="ECO:0000256" key="4">
    <source>
        <dbReference type="ARBA" id="ARBA00022982"/>
    </source>
</evidence>
<feature type="chain" id="PRO_5046472759" evidence="7">
    <location>
        <begin position="23"/>
        <end position="101"/>
    </location>
</feature>
<evidence type="ECO:0000256" key="3">
    <source>
        <dbReference type="ARBA" id="ARBA00022723"/>
    </source>
</evidence>
<evidence type="ECO:0000256" key="5">
    <source>
        <dbReference type="ARBA" id="ARBA00023004"/>
    </source>
</evidence>
<proteinExistence type="predicted"/>
<keyword evidence="5 6" id="KW-0408">Iron</keyword>
<dbReference type="EMBL" id="JAYGJQ010000001">
    <property type="protein sequence ID" value="MEA9356510.1"/>
    <property type="molecule type" value="Genomic_DNA"/>
</dbReference>
<evidence type="ECO:0000259" key="8">
    <source>
        <dbReference type="PROSITE" id="PS51007"/>
    </source>
</evidence>
<keyword evidence="2 6" id="KW-0349">Heme</keyword>
<keyword evidence="10" id="KW-1185">Reference proteome</keyword>
<evidence type="ECO:0000256" key="2">
    <source>
        <dbReference type="ARBA" id="ARBA00022617"/>
    </source>
</evidence>
<dbReference type="Proteomes" id="UP001302274">
    <property type="component" value="Unassembled WGS sequence"/>
</dbReference>
<gene>
    <name evidence="9" type="ORF">SHI21_09860</name>
</gene>
<dbReference type="PROSITE" id="PS51007">
    <property type="entry name" value="CYTC"/>
    <property type="match status" value="1"/>
</dbReference>
<evidence type="ECO:0000256" key="7">
    <source>
        <dbReference type="SAM" id="SignalP"/>
    </source>
</evidence>
<accession>A0ABU5VWW2</accession>
<keyword evidence="1" id="KW-0813">Transport</keyword>
<feature type="signal peptide" evidence="7">
    <location>
        <begin position="1"/>
        <end position="22"/>
    </location>
</feature>
<name>A0ABU5VWW2_9BACT</name>
<evidence type="ECO:0000256" key="6">
    <source>
        <dbReference type="PROSITE-ProRule" id="PRU00433"/>
    </source>
</evidence>
<keyword evidence="7" id="KW-0732">Signal</keyword>
<dbReference type="RefSeq" id="WP_323576214.1">
    <property type="nucleotide sequence ID" value="NZ_JAYGJQ010000001.1"/>
</dbReference>
<evidence type="ECO:0000313" key="9">
    <source>
        <dbReference type="EMBL" id="MEA9356510.1"/>
    </source>
</evidence>
<dbReference type="Gene3D" id="1.10.760.10">
    <property type="entry name" value="Cytochrome c-like domain"/>
    <property type="match status" value="1"/>
</dbReference>
<feature type="domain" description="Cytochrome c" evidence="8">
    <location>
        <begin position="23"/>
        <end position="101"/>
    </location>
</feature>
<dbReference type="SUPFAM" id="SSF46626">
    <property type="entry name" value="Cytochrome c"/>
    <property type="match status" value="1"/>
</dbReference>
<keyword evidence="3 6" id="KW-0479">Metal-binding</keyword>
<keyword evidence="4" id="KW-0249">Electron transport</keyword>
<protein>
    <submittedName>
        <fullName evidence="9">C-type cytochrome</fullName>
    </submittedName>
</protein>
<reference evidence="9 10" key="1">
    <citation type="submission" date="2023-11" db="EMBL/GenBank/DDBJ databases">
        <title>A Novel Polar Bacteriovorax (B. antarcticus) Isolated from the Biocrust in Antarctica.</title>
        <authorList>
            <person name="Mun W."/>
            <person name="Choi S.Y."/>
            <person name="Mitchell R.J."/>
        </authorList>
    </citation>
    <scope>NUCLEOTIDE SEQUENCE [LARGE SCALE GENOMIC DNA]</scope>
    <source>
        <strain evidence="9 10">PP10</strain>
    </source>
</reference>
<dbReference type="Pfam" id="PF00034">
    <property type="entry name" value="Cytochrom_C"/>
    <property type="match status" value="1"/>
</dbReference>
<evidence type="ECO:0000256" key="1">
    <source>
        <dbReference type="ARBA" id="ARBA00022448"/>
    </source>
</evidence>